<keyword evidence="2" id="KW-0560">Oxidoreductase</keyword>
<evidence type="ECO:0000313" key="5">
    <source>
        <dbReference type="Proteomes" id="UP000248863"/>
    </source>
</evidence>
<dbReference type="InterPro" id="IPR011032">
    <property type="entry name" value="GroES-like_sf"/>
</dbReference>
<name>A0A327KJN4_9BRAD</name>
<dbReference type="EMBL" id="NPEU01000163">
    <property type="protein sequence ID" value="RAI37773.1"/>
    <property type="molecule type" value="Genomic_DNA"/>
</dbReference>
<dbReference type="Gene3D" id="3.90.180.10">
    <property type="entry name" value="Medium-chain alcohol dehydrogenases, catalytic domain"/>
    <property type="match status" value="1"/>
</dbReference>
<dbReference type="AlphaFoldDB" id="A0A327KJN4"/>
<dbReference type="SUPFAM" id="SSF51735">
    <property type="entry name" value="NAD(P)-binding Rossmann-fold domains"/>
    <property type="match status" value="1"/>
</dbReference>
<keyword evidence="1" id="KW-0521">NADP</keyword>
<reference evidence="4 5" key="1">
    <citation type="submission" date="2017-07" db="EMBL/GenBank/DDBJ databases">
        <title>Draft Genome Sequences of Select Purple Nonsulfur Bacteria.</title>
        <authorList>
            <person name="Lasarre B."/>
            <person name="Mckinlay J.B."/>
        </authorList>
    </citation>
    <scope>NUCLEOTIDE SEQUENCE [LARGE SCALE GENOMIC DNA]</scope>
    <source>
        <strain evidence="4 5">DSM 11907</strain>
    </source>
</reference>
<keyword evidence="5" id="KW-1185">Reference proteome</keyword>
<gene>
    <name evidence="4" type="ORF">CH338_14935</name>
</gene>
<dbReference type="RefSeq" id="WP_111357945.1">
    <property type="nucleotide sequence ID" value="NZ_NHSK01000214.1"/>
</dbReference>
<dbReference type="Pfam" id="PF08240">
    <property type="entry name" value="ADH_N"/>
    <property type="match status" value="1"/>
</dbReference>
<dbReference type="Proteomes" id="UP000248863">
    <property type="component" value="Unassembled WGS sequence"/>
</dbReference>
<dbReference type="PANTHER" id="PTHR48106">
    <property type="entry name" value="QUINONE OXIDOREDUCTASE PIG3-RELATED"/>
    <property type="match status" value="1"/>
</dbReference>
<dbReference type="CDD" id="cd08266">
    <property type="entry name" value="Zn_ADH_like1"/>
    <property type="match status" value="1"/>
</dbReference>
<organism evidence="4 5">
    <name type="scientific">Rhodoplanes elegans</name>
    <dbReference type="NCBI Taxonomy" id="29408"/>
    <lineage>
        <taxon>Bacteria</taxon>
        <taxon>Pseudomonadati</taxon>
        <taxon>Pseudomonadota</taxon>
        <taxon>Alphaproteobacteria</taxon>
        <taxon>Hyphomicrobiales</taxon>
        <taxon>Nitrobacteraceae</taxon>
        <taxon>Rhodoplanes</taxon>
    </lineage>
</organism>
<dbReference type="InterPro" id="IPR013154">
    <property type="entry name" value="ADH-like_N"/>
</dbReference>
<accession>A0A327KJN4</accession>
<evidence type="ECO:0000256" key="1">
    <source>
        <dbReference type="ARBA" id="ARBA00022857"/>
    </source>
</evidence>
<feature type="domain" description="Enoyl reductase (ER)" evidence="3">
    <location>
        <begin position="8"/>
        <end position="338"/>
    </location>
</feature>
<comment type="caution">
    <text evidence="4">The sequence shown here is derived from an EMBL/GenBank/DDBJ whole genome shotgun (WGS) entry which is preliminary data.</text>
</comment>
<evidence type="ECO:0000256" key="2">
    <source>
        <dbReference type="ARBA" id="ARBA00023002"/>
    </source>
</evidence>
<dbReference type="GO" id="GO:0070402">
    <property type="term" value="F:NADPH binding"/>
    <property type="evidence" value="ECO:0007669"/>
    <property type="project" value="TreeGrafter"/>
</dbReference>
<dbReference type="InterPro" id="IPR013149">
    <property type="entry name" value="ADH-like_C"/>
</dbReference>
<dbReference type="SMART" id="SM00829">
    <property type="entry name" value="PKS_ER"/>
    <property type="match status" value="1"/>
</dbReference>
<evidence type="ECO:0000259" key="3">
    <source>
        <dbReference type="SMART" id="SM00829"/>
    </source>
</evidence>
<dbReference type="SUPFAM" id="SSF50129">
    <property type="entry name" value="GroES-like"/>
    <property type="match status" value="1"/>
</dbReference>
<dbReference type="OrthoDB" id="9780520at2"/>
<sequence>MRALMLLGDKQLELTEIDPPPPPAAGEVQVRVKAVALNYLDVWGFRGMAFAKRKMPLVVGVEASGEIAAVGADVTTFTPGQGVVMYGALTCGTCKACRSGRDNLCENVGGIMGFHVDGFARDLINLPARLVIPVPAGVSATDAACAPIGFATVQHMLFDNAKLEPGETVLVHAGGSGIGTAAILMAKQIGCTVITTVGDDAKAEKAKALGADHVINYKTDRFEGVTRKLTQKKGVDVVFEHVGADTFNGSLLCLKRGGRLVTCGATSGPSVTFNLMQLFQQQYRIIGSFGATMKNIAESLDKMAAGLKPVIDTTVPLAEFERGLERLAGRQVFGKVVVTF</sequence>
<dbReference type="Pfam" id="PF00107">
    <property type="entry name" value="ADH_zinc_N"/>
    <property type="match status" value="1"/>
</dbReference>
<protein>
    <submittedName>
        <fullName evidence="4">NADPH:quinone oxidoreductase</fullName>
    </submittedName>
</protein>
<dbReference type="InterPro" id="IPR036291">
    <property type="entry name" value="NAD(P)-bd_dom_sf"/>
</dbReference>
<dbReference type="InterPro" id="IPR020843">
    <property type="entry name" value="ER"/>
</dbReference>
<proteinExistence type="predicted"/>
<dbReference type="GO" id="GO:0016651">
    <property type="term" value="F:oxidoreductase activity, acting on NAD(P)H"/>
    <property type="evidence" value="ECO:0007669"/>
    <property type="project" value="TreeGrafter"/>
</dbReference>
<evidence type="ECO:0000313" key="4">
    <source>
        <dbReference type="EMBL" id="RAI37773.1"/>
    </source>
</evidence>